<feature type="compositionally biased region" description="Basic and acidic residues" evidence="1">
    <location>
        <begin position="85"/>
        <end position="103"/>
    </location>
</feature>
<evidence type="ECO:0000256" key="1">
    <source>
        <dbReference type="SAM" id="MobiDB-lite"/>
    </source>
</evidence>
<evidence type="ECO:0000313" key="2">
    <source>
        <dbReference type="EMBL" id="KAK7298940.1"/>
    </source>
</evidence>
<feature type="region of interest" description="Disordered" evidence="1">
    <location>
        <begin position="85"/>
        <end position="126"/>
    </location>
</feature>
<accession>A0AAN9PH03</accession>
<dbReference type="Proteomes" id="UP001367508">
    <property type="component" value="Unassembled WGS sequence"/>
</dbReference>
<proteinExistence type="predicted"/>
<reference evidence="2 3" key="1">
    <citation type="submission" date="2024-01" db="EMBL/GenBank/DDBJ databases">
        <title>The genomes of 5 underutilized Papilionoideae crops provide insights into root nodulation and disease resistanc.</title>
        <authorList>
            <person name="Jiang F."/>
        </authorList>
    </citation>
    <scope>NUCLEOTIDE SEQUENCE [LARGE SCALE GENOMIC DNA]</scope>
    <source>
        <strain evidence="2">LVBAO_FW01</strain>
        <tissue evidence="2">Leaves</tissue>
    </source>
</reference>
<organism evidence="2 3">
    <name type="scientific">Canavalia gladiata</name>
    <name type="common">Sword bean</name>
    <name type="synonym">Dolichos gladiatus</name>
    <dbReference type="NCBI Taxonomy" id="3824"/>
    <lineage>
        <taxon>Eukaryota</taxon>
        <taxon>Viridiplantae</taxon>
        <taxon>Streptophyta</taxon>
        <taxon>Embryophyta</taxon>
        <taxon>Tracheophyta</taxon>
        <taxon>Spermatophyta</taxon>
        <taxon>Magnoliopsida</taxon>
        <taxon>eudicotyledons</taxon>
        <taxon>Gunneridae</taxon>
        <taxon>Pentapetalae</taxon>
        <taxon>rosids</taxon>
        <taxon>fabids</taxon>
        <taxon>Fabales</taxon>
        <taxon>Fabaceae</taxon>
        <taxon>Papilionoideae</taxon>
        <taxon>50 kb inversion clade</taxon>
        <taxon>NPAAA clade</taxon>
        <taxon>indigoferoid/millettioid clade</taxon>
        <taxon>Phaseoleae</taxon>
        <taxon>Canavalia</taxon>
    </lineage>
</organism>
<protein>
    <submittedName>
        <fullName evidence="2">Uncharacterized protein</fullName>
    </submittedName>
</protein>
<dbReference type="EMBL" id="JAYMYQ010000023">
    <property type="protein sequence ID" value="KAK7298940.1"/>
    <property type="molecule type" value="Genomic_DNA"/>
</dbReference>
<gene>
    <name evidence="2" type="ORF">VNO77_46262</name>
</gene>
<dbReference type="AlphaFoldDB" id="A0AAN9PH03"/>
<comment type="caution">
    <text evidence="2">The sequence shown here is derived from an EMBL/GenBank/DDBJ whole genome shotgun (WGS) entry which is preliminary data.</text>
</comment>
<keyword evidence="3" id="KW-1185">Reference proteome</keyword>
<sequence length="126" mass="14618">MLHRNPSLFLSSTEKGSFRVTRAISLFFFRYGNAMQEVSEIGLFLMMKTRYLKVGNVRRRLSVSDERGDDTWRGIPDRLVNETYKHKQKERGKVEKGRGEETRLNTSHWTRGAPNPPTHSSITVFS</sequence>
<evidence type="ECO:0000313" key="3">
    <source>
        <dbReference type="Proteomes" id="UP001367508"/>
    </source>
</evidence>
<name>A0AAN9PH03_CANGL</name>